<evidence type="ECO:0000313" key="7">
    <source>
        <dbReference type="EMBL" id="RQM39920.1"/>
    </source>
</evidence>
<keyword evidence="3" id="KW-0547">Nucleotide-binding</keyword>
<dbReference type="RefSeq" id="WP_124231371.1">
    <property type="nucleotide sequence ID" value="NZ_RHHM01000001.1"/>
</dbReference>
<gene>
    <name evidence="7" type="ORF">EB241_00990</name>
</gene>
<dbReference type="InterPro" id="IPR042099">
    <property type="entry name" value="ANL_N_sf"/>
</dbReference>
<keyword evidence="8" id="KW-1185">Reference proteome</keyword>
<proteinExistence type="predicted"/>
<feature type="domain" description="AMP-dependent synthetase/ligase" evidence="5">
    <location>
        <begin position="10"/>
        <end position="318"/>
    </location>
</feature>
<organism evidence="7 8">
    <name type="scientific">Erwinia psidii</name>
    <dbReference type="NCBI Taxonomy" id="69224"/>
    <lineage>
        <taxon>Bacteria</taxon>
        <taxon>Pseudomonadati</taxon>
        <taxon>Pseudomonadota</taxon>
        <taxon>Gammaproteobacteria</taxon>
        <taxon>Enterobacterales</taxon>
        <taxon>Erwiniaceae</taxon>
        <taxon>Erwinia</taxon>
    </lineage>
</organism>
<dbReference type="GO" id="GO:0009234">
    <property type="term" value="P:menaquinone biosynthetic process"/>
    <property type="evidence" value="ECO:0007669"/>
    <property type="project" value="UniProtKB-KW"/>
</dbReference>
<evidence type="ECO:0000259" key="5">
    <source>
        <dbReference type="Pfam" id="PF00501"/>
    </source>
</evidence>
<dbReference type="GO" id="GO:0005524">
    <property type="term" value="F:ATP binding"/>
    <property type="evidence" value="ECO:0007669"/>
    <property type="project" value="UniProtKB-KW"/>
</dbReference>
<dbReference type="EMBL" id="RHHM01000001">
    <property type="protein sequence ID" value="RQM39920.1"/>
    <property type="molecule type" value="Genomic_DNA"/>
</dbReference>
<name>A0A3N6SEQ2_9GAMM</name>
<dbReference type="PANTHER" id="PTHR43767:SF1">
    <property type="entry name" value="NONRIBOSOMAL PEPTIDE SYNTHASE PES1 (EUROFUNG)-RELATED"/>
    <property type="match status" value="1"/>
</dbReference>
<dbReference type="GO" id="GO:0008756">
    <property type="term" value="F:o-succinylbenzoate-CoA ligase activity"/>
    <property type="evidence" value="ECO:0007669"/>
    <property type="project" value="UniProtKB-EC"/>
</dbReference>
<evidence type="ECO:0000256" key="1">
    <source>
        <dbReference type="ARBA" id="ARBA00022428"/>
    </source>
</evidence>
<dbReference type="SUPFAM" id="SSF56801">
    <property type="entry name" value="Acetyl-CoA synthetase-like"/>
    <property type="match status" value="1"/>
</dbReference>
<dbReference type="NCBIfam" id="NF006539">
    <property type="entry name" value="PRK09029.1"/>
    <property type="match status" value="1"/>
</dbReference>
<dbReference type="InterPro" id="IPR045851">
    <property type="entry name" value="AMP-bd_C_sf"/>
</dbReference>
<dbReference type="NCBIfam" id="TIGR01923">
    <property type="entry name" value="menE"/>
    <property type="match status" value="1"/>
</dbReference>
<feature type="domain" description="AMP-binding enzyme C-terminal" evidence="6">
    <location>
        <begin position="367"/>
        <end position="433"/>
    </location>
</feature>
<dbReference type="OrthoDB" id="9803968at2"/>
<dbReference type="InterPro" id="IPR000873">
    <property type="entry name" value="AMP-dep_synth/lig_dom"/>
</dbReference>
<dbReference type="Proteomes" id="UP000279457">
    <property type="component" value="Unassembled WGS sequence"/>
</dbReference>
<reference evidence="7 8" key="1">
    <citation type="submission" date="2018-10" db="EMBL/GenBank/DDBJ databases">
        <title>Draft genome sequence for the type isolate of Erwinia psidii, agent causal of bacterial blight in guava (Psidium guajava) and wilt and die-back of Eucalyptus spp.</title>
        <authorList>
            <person name="Hermenegildo P.S."/>
            <person name="Santos S.A."/>
            <person name="Guimaraes L.M.S."/>
            <person name="Vidigal P.M.P."/>
            <person name="Pereira I.C."/>
            <person name="Badel J.L."/>
            <person name="Alfenas-Zerbini P."/>
            <person name="Ferreira M.A.S.V."/>
            <person name="Alfenas A.C."/>
        </authorList>
    </citation>
    <scope>NUCLEOTIDE SEQUENCE [LARGE SCALE GENOMIC DNA]</scope>
    <source>
        <strain evidence="7 8">IBSBF 435</strain>
    </source>
</reference>
<evidence type="ECO:0000259" key="6">
    <source>
        <dbReference type="Pfam" id="PF13193"/>
    </source>
</evidence>
<accession>A0A3N6SEQ2</accession>
<dbReference type="InterPro" id="IPR020845">
    <property type="entry name" value="AMP-binding_CS"/>
</dbReference>
<evidence type="ECO:0000256" key="4">
    <source>
        <dbReference type="ARBA" id="ARBA00022840"/>
    </source>
</evidence>
<dbReference type="InterPro" id="IPR025110">
    <property type="entry name" value="AMP-bd_C"/>
</dbReference>
<dbReference type="Gene3D" id="3.30.300.30">
    <property type="match status" value="1"/>
</dbReference>
<evidence type="ECO:0000313" key="8">
    <source>
        <dbReference type="Proteomes" id="UP000279457"/>
    </source>
</evidence>
<dbReference type="InterPro" id="IPR050237">
    <property type="entry name" value="ATP-dep_AMP-bd_enzyme"/>
</dbReference>
<dbReference type="PROSITE" id="PS00455">
    <property type="entry name" value="AMP_BINDING"/>
    <property type="match status" value="1"/>
</dbReference>
<dbReference type="EC" id="6.2.1.26" evidence="7"/>
<dbReference type="PANTHER" id="PTHR43767">
    <property type="entry name" value="LONG-CHAIN-FATTY-ACID--COA LIGASE"/>
    <property type="match status" value="1"/>
</dbReference>
<dbReference type="Gene3D" id="3.40.50.12780">
    <property type="entry name" value="N-terminal domain of ligase-like"/>
    <property type="match status" value="1"/>
</dbReference>
<dbReference type="AlphaFoldDB" id="A0A3N6SEQ2"/>
<evidence type="ECO:0000256" key="3">
    <source>
        <dbReference type="ARBA" id="ARBA00022741"/>
    </source>
</evidence>
<protein>
    <submittedName>
        <fullName evidence="7">O-succinylbenzoate--CoA ligase</fullName>
        <ecNumber evidence="7">6.2.1.26</ecNumber>
    </submittedName>
</protein>
<comment type="caution">
    <text evidence="7">The sequence shown here is derived from an EMBL/GenBank/DDBJ whole genome shotgun (WGS) entry which is preliminary data.</text>
</comment>
<dbReference type="Pfam" id="PF13193">
    <property type="entry name" value="AMP-binding_C"/>
    <property type="match status" value="1"/>
</dbReference>
<evidence type="ECO:0000256" key="2">
    <source>
        <dbReference type="ARBA" id="ARBA00022598"/>
    </source>
</evidence>
<dbReference type="CDD" id="cd17630">
    <property type="entry name" value="OSB_MenE-like"/>
    <property type="match status" value="1"/>
</dbReference>
<dbReference type="Pfam" id="PF00501">
    <property type="entry name" value="AMP-binding"/>
    <property type="match status" value="1"/>
</dbReference>
<sequence length="456" mass="49475">MAVLNDWPWRHHARLSPDRTAVVAGDARLSWCALARQVEALAAGFLRQGVYAGCGVVLQAANSQQAVLAYLALLQCGARLLPLNPQLPAAQIAPLLPGLNIDFALTLSGTPLPSVAMLTLYPQPDTAHSPWQPQTLATMTLTSGSSGRPKAAVHTFRAHLASAAGVVEKMHFSADDSWLLSLPLCHVSGQGIIWRWLRSGACLVLAEEAPLHQALEQATFASLVPVQLWRLLQQPRLPHRLRNLLLGGATIPTTLTRQAEAAGIACWCGYGMTETASTVTMRRADSGDGVGWPLAGQRLRLVAGEVQIRSEALACGYWQDGQLLPLADSDGWFATRDGGRLDEQGLHLTGRLDNQFFSGGEGIQPEQIEAIIMAHPAVEQVFVVPQRDEAFGHRPVALVTLKDAVPLESLKAWTLPRLAGFQRPVSWYLLPALDHGGIKISRRRLTDWVAKRQKEG</sequence>
<keyword evidence="2 7" id="KW-0436">Ligase</keyword>
<dbReference type="InterPro" id="IPR010192">
    <property type="entry name" value="MenE"/>
</dbReference>
<keyword evidence="1" id="KW-0474">Menaquinone biosynthesis</keyword>
<keyword evidence="4" id="KW-0067">ATP-binding</keyword>